<proteinExistence type="predicted"/>
<organism evidence="1 2">
    <name type="scientific">Stylosanthes scabra</name>
    <dbReference type="NCBI Taxonomy" id="79078"/>
    <lineage>
        <taxon>Eukaryota</taxon>
        <taxon>Viridiplantae</taxon>
        <taxon>Streptophyta</taxon>
        <taxon>Embryophyta</taxon>
        <taxon>Tracheophyta</taxon>
        <taxon>Spermatophyta</taxon>
        <taxon>Magnoliopsida</taxon>
        <taxon>eudicotyledons</taxon>
        <taxon>Gunneridae</taxon>
        <taxon>Pentapetalae</taxon>
        <taxon>rosids</taxon>
        <taxon>fabids</taxon>
        <taxon>Fabales</taxon>
        <taxon>Fabaceae</taxon>
        <taxon>Papilionoideae</taxon>
        <taxon>50 kb inversion clade</taxon>
        <taxon>dalbergioids sensu lato</taxon>
        <taxon>Dalbergieae</taxon>
        <taxon>Pterocarpus clade</taxon>
        <taxon>Stylosanthes</taxon>
    </lineage>
</organism>
<comment type="caution">
    <text evidence="1">The sequence shown here is derived from an EMBL/GenBank/DDBJ whole genome shotgun (WGS) entry which is preliminary data.</text>
</comment>
<accession>A0ABU6U993</accession>
<evidence type="ECO:0000313" key="1">
    <source>
        <dbReference type="EMBL" id="MED6156403.1"/>
    </source>
</evidence>
<dbReference type="Proteomes" id="UP001341840">
    <property type="component" value="Unassembled WGS sequence"/>
</dbReference>
<name>A0ABU6U993_9FABA</name>
<sequence length="137" mass="15186">MRKESFFRMKIESHCELVAASPKPHFSLGTGELGVGISKLHFTPACRDMDAGGHLTYGTGELGASLARFSPYKYTHAEDIQPKEETIPPPSPNFFSLHASFLWYTNHVIHRDIRYNGVKVNLAMSLTIFMGMGGLGN</sequence>
<protein>
    <submittedName>
        <fullName evidence="1">Uncharacterized protein</fullName>
    </submittedName>
</protein>
<gene>
    <name evidence="1" type="ORF">PIB30_014154</name>
</gene>
<keyword evidence="2" id="KW-1185">Reference proteome</keyword>
<evidence type="ECO:0000313" key="2">
    <source>
        <dbReference type="Proteomes" id="UP001341840"/>
    </source>
</evidence>
<dbReference type="EMBL" id="JASCZI010120866">
    <property type="protein sequence ID" value="MED6156403.1"/>
    <property type="molecule type" value="Genomic_DNA"/>
</dbReference>
<reference evidence="1 2" key="1">
    <citation type="journal article" date="2023" name="Plants (Basel)">
        <title>Bridging the Gap: Combining Genomics and Transcriptomics Approaches to Understand Stylosanthes scabra, an Orphan Legume from the Brazilian Caatinga.</title>
        <authorList>
            <person name="Ferreira-Neto J.R.C."/>
            <person name="da Silva M.D."/>
            <person name="Binneck E."/>
            <person name="de Melo N.F."/>
            <person name="da Silva R.H."/>
            <person name="de Melo A.L.T.M."/>
            <person name="Pandolfi V."/>
            <person name="Bustamante F.O."/>
            <person name="Brasileiro-Vidal A.C."/>
            <person name="Benko-Iseppon A.M."/>
        </authorList>
    </citation>
    <scope>NUCLEOTIDE SEQUENCE [LARGE SCALE GENOMIC DNA]</scope>
    <source>
        <tissue evidence="1">Leaves</tissue>
    </source>
</reference>